<accession>A0A9N9I8U5</accession>
<name>A0A9N9I8U5_9GLOM</name>
<dbReference type="InterPro" id="IPR003656">
    <property type="entry name" value="Znf_BED"/>
</dbReference>
<protein>
    <submittedName>
        <fullName evidence="9">9633_t:CDS:1</fullName>
    </submittedName>
</protein>
<keyword evidence="10" id="KW-1185">Reference proteome</keyword>
<feature type="non-terminal residue" evidence="9">
    <location>
        <position position="1"/>
    </location>
</feature>
<evidence type="ECO:0000256" key="3">
    <source>
        <dbReference type="ARBA" id="ARBA00022771"/>
    </source>
</evidence>
<dbReference type="GO" id="GO:0008270">
    <property type="term" value="F:zinc ion binding"/>
    <property type="evidence" value="ECO:0007669"/>
    <property type="project" value="UniProtKB-KW"/>
</dbReference>
<feature type="domain" description="BED-type" evidence="8">
    <location>
        <begin position="8"/>
        <end position="52"/>
    </location>
</feature>
<organism evidence="9 10">
    <name type="scientific">Dentiscutata erythropus</name>
    <dbReference type="NCBI Taxonomy" id="1348616"/>
    <lineage>
        <taxon>Eukaryota</taxon>
        <taxon>Fungi</taxon>
        <taxon>Fungi incertae sedis</taxon>
        <taxon>Mucoromycota</taxon>
        <taxon>Glomeromycotina</taxon>
        <taxon>Glomeromycetes</taxon>
        <taxon>Diversisporales</taxon>
        <taxon>Gigasporaceae</taxon>
        <taxon>Dentiscutata</taxon>
    </lineage>
</organism>
<evidence type="ECO:0000313" key="9">
    <source>
        <dbReference type="EMBL" id="CAG8725517.1"/>
    </source>
</evidence>
<evidence type="ECO:0000256" key="2">
    <source>
        <dbReference type="ARBA" id="ARBA00022723"/>
    </source>
</evidence>
<dbReference type="Pfam" id="PF02892">
    <property type="entry name" value="zf-BED"/>
    <property type="match status" value="1"/>
</dbReference>
<evidence type="ECO:0000256" key="4">
    <source>
        <dbReference type="ARBA" id="ARBA00022833"/>
    </source>
</evidence>
<dbReference type="GO" id="GO:0003677">
    <property type="term" value="F:DNA binding"/>
    <property type="evidence" value="ECO:0007669"/>
    <property type="project" value="InterPro"/>
</dbReference>
<dbReference type="PANTHER" id="PTHR46481:SF10">
    <property type="entry name" value="ZINC FINGER BED DOMAIN-CONTAINING PROTEIN 39"/>
    <property type="match status" value="1"/>
</dbReference>
<evidence type="ECO:0000256" key="7">
    <source>
        <dbReference type="ARBA" id="ARBA00023242"/>
    </source>
</evidence>
<dbReference type="Proteomes" id="UP000789405">
    <property type="component" value="Unassembled WGS sequence"/>
</dbReference>
<dbReference type="InterPro" id="IPR052035">
    <property type="entry name" value="ZnF_BED_domain_contain"/>
</dbReference>
<evidence type="ECO:0000256" key="5">
    <source>
        <dbReference type="ARBA" id="ARBA00023015"/>
    </source>
</evidence>
<dbReference type="EMBL" id="CAJVPY010011259">
    <property type="protein sequence ID" value="CAG8725517.1"/>
    <property type="molecule type" value="Genomic_DNA"/>
</dbReference>
<keyword evidence="7" id="KW-0539">Nucleus</keyword>
<keyword evidence="6" id="KW-0804">Transcription</keyword>
<comment type="caution">
    <text evidence="9">The sequence shown here is derived from an EMBL/GenBank/DDBJ whole genome shotgun (WGS) entry which is preliminary data.</text>
</comment>
<dbReference type="OrthoDB" id="10462683at2759"/>
<evidence type="ECO:0000313" key="10">
    <source>
        <dbReference type="Proteomes" id="UP000789405"/>
    </source>
</evidence>
<evidence type="ECO:0000259" key="8">
    <source>
        <dbReference type="Pfam" id="PF02892"/>
    </source>
</evidence>
<dbReference type="GO" id="GO:0005634">
    <property type="term" value="C:nucleus"/>
    <property type="evidence" value="ECO:0007669"/>
    <property type="project" value="UniProtKB-SubCell"/>
</dbReference>
<dbReference type="PANTHER" id="PTHR46481">
    <property type="entry name" value="ZINC FINGER BED DOMAIN-CONTAINING PROTEIN 4"/>
    <property type="match status" value="1"/>
</dbReference>
<reference evidence="9" key="1">
    <citation type="submission" date="2021-06" db="EMBL/GenBank/DDBJ databases">
        <authorList>
            <person name="Kallberg Y."/>
            <person name="Tangrot J."/>
            <person name="Rosling A."/>
        </authorList>
    </citation>
    <scope>NUCLEOTIDE SEQUENCE</scope>
    <source>
        <strain evidence="9">MA453B</strain>
    </source>
</reference>
<keyword evidence="4" id="KW-0862">Zinc</keyword>
<sequence length="125" mass="15093">MFIYRSFVWKYFLKKESKSRLVVEYMFCNKSLKVREDRSTSSFRKHLASQHKNKVPELKTSNISQGITVLDMLNNNNVNRNYEPFDSKILTDLIKKWVIKYNWSFHIIEDEGFKDILTYLEPRTM</sequence>
<gene>
    <name evidence="9" type="ORF">DERYTH_LOCUS14681</name>
</gene>
<keyword evidence="2" id="KW-0479">Metal-binding</keyword>
<keyword evidence="3" id="KW-0863">Zinc-finger</keyword>
<proteinExistence type="predicted"/>
<dbReference type="AlphaFoldDB" id="A0A9N9I8U5"/>
<evidence type="ECO:0000256" key="1">
    <source>
        <dbReference type="ARBA" id="ARBA00004123"/>
    </source>
</evidence>
<comment type="subcellular location">
    <subcellularLocation>
        <location evidence="1">Nucleus</location>
    </subcellularLocation>
</comment>
<evidence type="ECO:0000256" key="6">
    <source>
        <dbReference type="ARBA" id="ARBA00023163"/>
    </source>
</evidence>
<keyword evidence="5" id="KW-0805">Transcription regulation</keyword>